<dbReference type="SUPFAM" id="SSF55681">
    <property type="entry name" value="Class II aaRS and biotin synthetases"/>
    <property type="match status" value="1"/>
</dbReference>
<evidence type="ECO:0000256" key="2">
    <source>
        <dbReference type="ARBA" id="ARBA00022598"/>
    </source>
</evidence>
<evidence type="ECO:0000256" key="1">
    <source>
        <dbReference type="ARBA" id="ARBA00006303"/>
    </source>
</evidence>
<dbReference type="InterPro" id="IPR047089">
    <property type="entry name" value="Asp-tRNA-ligase_1_N"/>
</dbReference>
<dbReference type="Pfam" id="PF00152">
    <property type="entry name" value="tRNA-synt_2"/>
    <property type="match status" value="1"/>
</dbReference>
<dbReference type="Gene3D" id="3.30.1360.30">
    <property type="entry name" value="GAD-like domain"/>
    <property type="match status" value="1"/>
</dbReference>
<keyword evidence="2 7" id="KW-0436">Ligase</keyword>
<comment type="similarity">
    <text evidence="1 7">Belongs to the class-II aminoacyl-tRNA synthetase family. Type 1 subfamily.</text>
</comment>
<proteinExistence type="inferred from homology"/>
<feature type="binding site" evidence="7">
    <location>
        <begin position="567"/>
        <end position="570"/>
    </location>
    <ligand>
        <name>ATP</name>
        <dbReference type="ChEBI" id="CHEBI:30616"/>
    </ligand>
</feature>
<feature type="binding site" evidence="7">
    <location>
        <position position="522"/>
    </location>
    <ligand>
        <name>L-aspartate</name>
        <dbReference type="ChEBI" id="CHEBI:29991"/>
    </ligand>
</feature>
<dbReference type="InterPro" id="IPR047090">
    <property type="entry name" value="AspRS_core"/>
</dbReference>
<dbReference type="InterPro" id="IPR004115">
    <property type="entry name" value="GAD-like_sf"/>
</dbReference>
<evidence type="ECO:0000256" key="3">
    <source>
        <dbReference type="ARBA" id="ARBA00022741"/>
    </source>
</evidence>
<feature type="domain" description="Aminoacyl-transfer RNA synthetases class-II family profile" evidence="8">
    <location>
        <begin position="177"/>
        <end position="588"/>
    </location>
</feature>
<keyword evidence="7" id="KW-0963">Cytoplasm</keyword>
<protein>
    <recommendedName>
        <fullName evidence="7">Aspartate--tRNA ligase</fullName>
        <ecNumber evidence="7">6.1.1.12</ecNumber>
    </recommendedName>
    <alternativeName>
        <fullName evidence="7">Aspartyl-tRNA synthetase</fullName>
        <shortName evidence="7">AspRS</shortName>
    </alternativeName>
</protein>
<keyword evidence="3 7" id="KW-0547">Nucleotide-binding</keyword>
<dbReference type="Pfam" id="PF01336">
    <property type="entry name" value="tRNA_anti-codon"/>
    <property type="match status" value="1"/>
</dbReference>
<dbReference type="STRING" id="1049789.LEP1GSC050_0914"/>
<dbReference type="EC" id="6.1.1.12" evidence="7"/>
<dbReference type="PANTHER" id="PTHR22594">
    <property type="entry name" value="ASPARTYL/LYSYL-TRNA SYNTHETASE"/>
    <property type="match status" value="1"/>
</dbReference>
<dbReference type="InterPro" id="IPR012340">
    <property type="entry name" value="NA-bd_OB-fold"/>
</dbReference>
<dbReference type="NCBIfam" id="NF001750">
    <property type="entry name" value="PRK00476.1"/>
    <property type="match status" value="1"/>
</dbReference>
<dbReference type="EMBL" id="AHMO02000004">
    <property type="protein sequence ID" value="EQA46926.1"/>
    <property type="molecule type" value="Genomic_DNA"/>
</dbReference>
<dbReference type="Pfam" id="PF02938">
    <property type="entry name" value="GAD"/>
    <property type="match status" value="1"/>
</dbReference>
<keyword evidence="6 7" id="KW-0030">Aminoacyl-tRNA synthetase</keyword>
<dbReference type="NCBIfam" id="TIGR00459">
    <property type="entry name" value="aspS_bact"/>
    <property type="match status" value="1"/>
</dbReference>
<dbReference type="GO" id="GO:0003676">
    <property type="term" value="F:nucleic acid binding"/>
    <property type="evidence" value="ECO:0007669"/>
    <property type="project" value="InterPro"/>
</dbReference>
<comment type="catalytic activity">
    <reaction evidence="7">
        <text>tRNA(Asp) + L-aspartate + ATP = L-aspartyl-tRNA(Asp) + AMP + diphosphate</text>
        <dbReference type="Rhea" id="RHEA:19649"/>
        <dbReference type="Rhea" id="RHEA-COMP:9660"/>
        <dbReference type="Rhea" id="RHEA-COMP:9678"/>
        <dbReference type="ChEBI" id="CHEBI:29991"/>
        <dbReference type="ChEBI" id="CHEBI:30616"/>
        <dbReference type="ChEBI" id="CHEBI:33019"/>
        <dbReference type="ChEBI" id="CHEBI:78442"/>
        <dbReference type="ChEBI" id="CHEBI:78516"/>
        <dbReference type="ChEBI" id="CHEBI:456215"/>
        <dbReference type="EC" id="6.1.1.12"/>
    </reaction>
</comment>
<dbReference type="HAMAP" id="MF_00044">
    <property type="entry name" value="Asp_tRNA_synth_type1"/>
    <property type="match status" value="1"/>
</dbReference>
<name>T0FG65_9LEPT</name>
<sequence>MQESTAEIIDTHKRNGIFLEDWILNNYKNRSWAGETTQAQEGKTIGLFGWAFRFRDQGGVIFVDLRDRTGILQVVLRKEILGEDFHLAEKIRSEYVIAVQGILRKRDPESINPKMQTGTVELVVDKLQILNAAKTPPFSLDEFEEISEEHRLKYRYLDFRRDELKNRIIKRHEFIFAIRNYLNSRKFLEIETPILNKSTPEGARDFLVPSRLNPNSFYALPQSPQIFKQILMVGGVERYFQIVKCFRDEDLRADRQPEFTQLDMEFAFVSQEEILSEIEGLFSKVFQEVFGVSFKGPFSRMPYKQAMEEYGSDKPDLRFGMKLVNVSEFVKDSDFQVFSGAVNSGGVVKAICVPGGSVISRKEIEDLTAWLNRDYKAKGLAYMKHGTDGLESTITKRFSKESLQSIQKAVGSKEGDMVFFGADEAGIVNHSLGALRLKLSERFDKPQEGSFHISWIVDFPMFEWNKDAKRWDSLHHPFTSPGDESLEIFSSEEALQKGAGNSLAKAYDLVLNGVEIGGGSIRIHSQEIQNRVFSVLGIGTEEAKEKFGFLLDALEYGAPPHGGIAFGIDRILMLMTGGKSIRDVIAFPKTQKGVCLMSECPSAVEEKQLQELKLRLVKV</sequence>
<dbReference type="SMR" id="T0FG65"/>
<keyword evidence="4 7" id="KW-0067">ATP-binding</keyword>
<evidence type="ECO:0000259" key="8">
    <source>
        <dbReference type="PROSITE" id="PS50862"/>
    </source>
</evidence>
<dbReference type="CDD" id="cd00777">
    <property type="entry name" value="AspRS_core"/>
    <property type="match status" value="1"/>
</dbReference>
<dbReference type="InterPro" id="IPR006195">
    <property type="entry name" value="aa-tRNA-synth_II"/>
</dbReference>
<evidence type="ECO:0000256" key="6">
    <source>
        <dbReference type="ARBA" id="ARBA00023146"/>
    </source>
</evidence>
<dbReference type="SUPFAM" id="SSF55261">
    <property type="entry name" value="GAD domain-like"/>
    <property type="match status" value="1"/>
</dbReference>
<evidence type="ECO:0000256" key="4">
    <source>
        <dbReference type="ARBA" id="ARBA00022840"/>
    </source>
</evidence>
<evidence type="ECO:0000313" key="10">
    <source>
        <dbReference type="Proteomes" id="UP000015454"/>
    </source>
</evidence>
<dbReference type="PROSITE" id="PS50862">
    <property type="entry name" value="AA_TRNA_LIGASE_II"/>
    <property type="match status" value="1"/>
</dbReference>
<feature type="region of interest" description="Aspartate" evidence="7">
    <location>
        <begin position="225"/>
        <end position="228"/>
    </location>
</feature>
<evidence type="ECO:0000313" key="9">
    <source>
        <dbReference type="EMBL" id="EQA46926.1"/>
    </source>
</evidence>
<organism evidence="9 10">
    <name type="scientific">Leptospira broomii serovar Hurstbridge str. 5399</name>
    <dbReference type="NCBI Taxonomy" id="1049789"/>
    <lineage>
        <taxon>Bacteria</taxon>
        <taxon>Pseudomonadati</taxon>
        <taxon>Spirochaetota</taxon>
        <taxon>Spirochaetia</taxon>
        <taxon>Leptospirales</taxon>
        <taxon>Leptospiraceae</taxon>
        <taxon>Leptospira</taxon>
    </lineage>
</organism>
<dbReference type="GO" id="GO:0004815">
    <property type="term" value="F:aspartate-tRNA ligase activity"/>
    <property type="evidence" value="ECO:0007669"/>
    <property type="project" value="UniProtKB-UniRule"/>
</dbReference>
<comment type="subcellular location">
    <subcellularLocation>
        <location evidence="7">Cytoplasm</location>
    </subcellularLocation>
</comment>
<feature type="binding site" evidence="7">
    <location>
        <position position="256"/>
    </location>
    <ligand>
        <name>ATP</name>
        <dbReference type="ChEBI" id="CHEBI:30616"/>
    </ligand>
</feature>
<evidence type="ECO:0000256" key="5">
    <source>
        <dbReference type="ARBA" id="ARBA00022917"/>
    </source>
</evidence>
<feature type="binding site" evidence="7">
    <location>
        <begin position="247"/>
        <end position="249"/>
    </location>
    <ligand>
        <name>ATP</name>
        <dbReference type="ChEBI" id="CHEBI:30616"/>
    </ligand>
</feature>
<comment type="caution">
    <text evidence="9">The sequence shown here is derived from an EMBL/GenBank/DDBJ whole genome shotgun (WGS) entry which is preliminary data.</text>
</comment>
<keyword evidence="10" id="KW-1185">Reference proteome</keyword>
<dbReference type="Gene3D" id="3.30.930.10">
    <property type="entry name" value="Bira Bifunctional Protein, Domain 2"/>
    <property type="match status" value="1"/>
</dbReference>
<feature type="binding site" evidence="7">
    <location>
        <position position="201"/>
    </location>
    <ligand>
        <name>L-aspartate</name>
        <dbReference type="ChEBI" id="CHEBI:29991"/>
    </ligand>
</feature>
<feature type="binding site" evidence="7">
    <location>
        <position position="515"/>
    </location>
    <ligand>
        <name>ATP</name>
        <dbReference type="ChEBI" id="CHEBI:30616"/>
    </ligand>
</feature>
<dbReference type="InterPro" id="IPR004524">
    <property type="entry name" value="Asp-tRNA-ligase_1"/>
</dbReference>
<gene>
    <name evidence="7 9" type="primary">aspS</name>
    <name evidence="9" type="ORF">LEP1GSC050_0914</name>
</gene>
<dbReference type="GO" id="GO:0006422">
    <property type="term" value="P:aspartyl-tRNA aminoacylation"/>
    <property type="evidence" value="ECO:0007669"/>
    <property type="project" value="UniProtKB-UniRule"/>
</dbReference>
<dbReference type="InterPro" id="IPR004365">
    <property type="entry name" value="NA-bd_OB_tRNA"/>
</dbReference>
<dbReference type="CDD" id="cd04317">
    <property type="entry name" value="EcAspRS_like_N"/>
    <property type="match status" value="1"/>
</dbReference>
<dbReference type="PANTHER" id="PTHR22594:SF5">
    <property type="entry name" value="ASPARTATE--TRNA LIGASE, MITOCHONDRIAL"/>
    <property type="match status" value="1"/>
</dbReference>
<dbReference type="InterPro" id="IPR002312">
    <property type="entry name" value="Asp/Asn-tRNA-synth_IIb"/>
</dbReference>
<dbReference type="AlphaFoldDB" id="T0FG65"/>
<dbReference type="SUPFAM" id="SSF50249">
    <property type="entry name" value="Nucleic acid-binding proteins"/>
    <property type="match status" value="1"/>
</dbReference>
<dbReference type="Proteomes" id="UP000015454">
    <property type="component" value="Unassembled WGS sequence"/>
</dbReference>
<comment type="function">
    <text evidence="7">Catalyzes the attachment of L-aspartate to tRNA(Asp) in a two-step reaction: L-aspartate is first activated by ATP to form Asp-AMP and then transferred to the acceptor end of tRNA(Asp).</text>
</comment>
<comment type="caution">
    <text evidence="7">Lacks conserved residue(s) required for the propagation of feature annotation.</text>
</comment>
<reference evidence="9" key="1">
    <citation type="submission" date="2013-05" db="EMBL/GenBank/DDBJ databases">
        <authorList>
            <person name="Harkins D.M."/>
            <person name="Durkin A.S."/>
            <person name="Brinkac L.M."/>
            <person name="Haft D.H."/>
            <person name="Selengut J.D."/>
            <person name="Sanka R."/>
            <person name="DePew J."/>
            <person name="Purushe J."/>
            <person name="Hartskeerl R.A."/>
            <person name="Ahmed A."/>
            <person name="van der Linden H."/>
            <person name="Goris M.G.A."/>
            <person name="Vinetz J.M."/>
            <person name="Sutton G.G."/>
            <person name="Nierman W.C."/>
            <person name="Fouts D.E."/>
        </authorList>
    </citation>
    <scope>NUCLEOTIDE SEQUENCE [LARGE SCALE GENOMIC DNA]</scope>
    <source>
        <strain evidence="9">5399</strain>
    </source>
</reference>
<dbReference type="Gene3D" id="2.40.50.140">
    <property type="entry name" value="Nucleic acid-binding proteins"/>
    <property type="match status" value="1"/>
</dbReference>
<dbReference type="GO" id="GO:0005737">
    <property type="term" value="C:cytoplasm"/>
    <property type="evidence" value="ECO:0007669"/>
    <property type="project" value="UniProtKB-SubCell"/>
</dbReference>
<dbReference type="InterPro" id="IPR029351">
    <property type="entry name" value="GAD_dom"/>
</dbReference>
<dbReference type="InterPro" id="IPR045864">
    <property type="entry name" value="aa-tRNA-synth_II/BPL/LPL"/>
</dbReference>
<dbReference type="PRINTS" id="PR01042">
    <property type="entry name" value="TRNASYNTHASP"/>
</dbReference>
<feature type="binding site" evidence="7">
    <location>
        <position position="247"/>
    </location>
    <ligand>
        <name>L-aspartate</name>
        <dbReference type="ChEBI" id="CHEBI:29991"/>
    </ligand>
</feature>
<feature type="binding site" evidence="7">
    <location>
        <position position="475"/>
    </location>
    <ligand>
        <name>L-aspartate</name>
        <dbReference type="ChEBI" id="CHEBI:29991"/>
    </ligand>
</feature>
<keyword evidence="5 7" id="KW-0648">Protein biosynthesis</keyword>
<comment type="subunit">
    <text evidence="7">Homodimer.</text>
</comment>
<evidence type="ECO:0000256" key="7">
    <source>
        <dbReference type="HAMAP-Rule" id="MF_00044"/>
    </source>
</evidence>
<accession>T0FG65</accession>
<dbReference type="InterPro" id="IPR004364">
    <property type="entry name" value="Aa-tRNA-synt_II"/>
</dbReference>
<dbReference type="GO" id="GO:0005524">
    <property type="term" value="F:ATP binding"/>
    <property type="evidence" value="ECO:0007669"/>
    <property type="project" value="UniProtKB-UniRule"/>
</dbReference>